<comment type="caution">
    <text evidence="2">The sequence shown here is derived from an EMBL/GenBank/DDBJ whole genome shotgun (WGS) entry which is preliminary data.</text>
</comment>
<dbReference type="PANTHER" id="PTHR21310">
    <property type="entry name" value="AMINOGLYCOSIDE PHOSPHOTRANSFERASE-RELATED-RELATED"/>
    <property type="match status" value="1"/>
</dbReference>
<evidence type="ECO:0000259" key="1">
    <source>
        <dbReference type="Pfam" id="PF01636"/>
    </source>
</evidence>
<dbReference type="InterPro" id="IPR051678">
    <property type="entry name" value="AGP_Transferase"/>
</dbReference>
<sequence>MPIPTETLEEIVTEAAGLAGIDGSEPRLLRNGSNAMFRLPGAVIARVAPAGRATIAEREVRVARWLAAEGLAVTTPLPGVPQPTLVGERPVTWWAALPPHRPGTPRELGAVLHDVHALPPPSFALPRHDPFHGISTRIHETRALSDDERGWLSRHLARLREEFAQQAPFRPPRLLHGDAWQGNLAVVDDSPPILLDFENVSLGDAAWDLVQIAVDHTDFARISHDEYADFVGSYGDDVFAWPAYPLAAAVQELRWVAFALSKADEPLAIPEIRHRVACIRGAVPKPWTWTAF</sequence>
<evidence type="ECO:0000313" key="3">
    <source>
        <dbReference type="Proteomes" id="UP000315677"/>
    </source>
</evidence>
<reference evidence="2 3" key="1">
    <citation type="submission" date="2019-06" db="EMBL/GenBank/DDBJ databases">
        <title>Sequencing the genomes of 1000 actinobacteria strains.</title>
        <authorList>
            <person name="Klenk H.-P."/>
        </authorList>
    </citation>
    <scope>NUCLEOTIDE SEQUENCE [LARGE SCALE GENOMIC DNA]</scope>
    <source>
        <strain evidence="2 3">DSM 45301</strain>
    </source>
</reference>
<dbReference type="InterPro" id="IPR002575">
    <property type="entry name" value="Aminoglycoside_PTrfase"/>
</dbReference>
<keyword evidence="3" id="KW-1185">Reference proteome</keyword>
<dbReference type="GO" id="GO:0016301">
    <property type="term" value="F:kinase activity"/>
    <property type="evidence" value="ECO:0007669"/>
    <property type="project" value="UniProtKB-KW"/>
</dbReference>
<dbReference type="PANTHER" id="PTHR21310:SF40">
    <property type="entry name" value="AMINOGLYCOSIDE PHOSPHOTRANSFERASE DOMAIN-CONTAINING PROTEIN-RELATED"/>
    <property type="match status" value="1"/>
</dbReference>
<dbReference type="SUPFAM" id="SSF56112">
    <property type="entry name" value="Protein kinase-like (PK-like)"/>
    <property type="match status" value="1"/>
</dbReference>
<dbReference type="InterPro" id="IPR011009">
    <property type="entry name" value="Kinase-like_dom_sf"/>
</dbReference>
<proteinExistence type="predicted"/>
<protein>
    <submittedName>
        <fullName evidence="2">Ser/Thr protein kinase RdoA (MazF antagonist)</fullName>
    </submittedName>
</protein>
<keyword evidence="2" id="KW-0808">Transferase</keyword>
<dbReference type="RefSeq" id="WP_246106301.1">
    <property type="nucleotide sequence ID" value="NZ_VFPA01000001.1"/>
</dbReference>
<dbReference type="EMBL" id="VFPA01000001">
    <property type="protein sequence ID" value="TQM14789.1"/>
    <property type="molecule type" value="Genomic_DNA"/>
</dbReference>
<name>A0A543DZX1_9PSEU</name>
<feature type="domain" description="Aminoglycoside phosphotransferase" evidence="1">
    <location>
        <begin position="40"/>
        <end position="242"/>
    </location>
</feature>
<dbReference type="AlphaFoldDB" id="A0A543DZX1"/>
<organism evidence="2 3">
    <name type="scientific">Pseudonocardia kunmingensis</name>
    <dbReference type="NCBI Taxonomy" id="630975"/>
    <lineage>
        <taxon>Bacteria</taxon>
        <taxon>Bacillati</taxon>
        <taxon>Actinomycetota</taxon>
        <taxon>Actinomycetes</taxon>
        <taxon>Pseudonocardiales</taxon>
        <taxon>Pseudonocardiaceae</taxon>
        <taxon>Pseudonocardia</taxon>
    </lineage>
</organism>
<dbReference type="Gene3D" id="3.90.1200.10">
    <property type="match status" value="1"/>
</dbReference>
<keyword evidence="2" id="KW-0418">Kinase</keyword>
<evidence type="ECO:0000313" key="2">
    <source>
        <dbReference type="EMBL" id="TQM14789.1"/>
    </source>
</evidence>
<dbReference type="Pfam" id="PF01636">
    <property type="entry name" value="APH"/>
    <property type="match status" value="1"/>
</dbReference>
<gene>
    <name evidence="2" type="ORF">FB558_1565</name>
</gene>
<dbReference type="Proteomes" id="UP000315677">
    <property type="component" value="Unassembled WGS sequence"/>
</dbReference>
<accession>A0A543DZX1</accession>